<evidence type="ECO:0000256" key="1">
    <source>
        <dbReference type="SAM" id="MobiDB-lite"/>
    </source>
</evidence>
<dbReference type="Proteomes" id="UP001165136">
    <property type="component" value="Unassembled WGS sequence"/>
</dbReference>
<evidence type="ECO:0000313" key="4">
    <source>
        <dbReference type="Proteomes" id="UP001165136"/>
    </source>
</evidence>
<gene>
    <name evidence="3" type="ORF">Atai01_39070</name>
</gene>
<sequence>MQQGQVSVWVPIIVGVIGLISVIAGQLINAWREDRRWKRDQEREEVRSRRQREADAAKRAHEILLHWADRKFALYSELLDCVHTLMRHTVKLGRGPVKVGFLREWEHLFKEVSAAEEQVRLVASKRLRQLVSHNIVKLEPPVWADEFQRDLGRSIEKNDAWEELHEEETKLIKKITWERHRKIVAYHRQLTKVMRDELGTNTEKTGTGNHATAPSEDE</sequence>
<proteinExistence type="predicted"/>
<feature type="compositionally biased region" description="Polar residues" evidence="1">
    <location>
        <begin position="199"/>
        <end position="212"/>
    </location>
</feature>
<name>A0A9W6R2I8_9PSEU</name>
<organism evidence="3 4">
    <name type="scientific">Amycolatopsis taiwanensis</name>
    <dbReference type="NCBI Taxonomy" id="342230"/>
    <lineage>
        <taxon>Bacteria</taxon>
        <taxon>Bacillati</taxon>
        <taxon>Actinomycetota</taxon>
        <taxon>Actinomycetes</taxon>
        <taxon>Pseudonocardiales</taxon>
        <taxon>Pseudonocardiaceae</taxon>
        <taxon>Amycolatopsis</taxon>
    </lineage>
</organism>
<keyword evidence="4" id="KW-1185">Reference proteome</keyword>
<keyword evidence="2" id="KW-0472">Membrane</keyword>
<reference evidence="3" key="1">
    <citation type="submission" date="2023-03" db="EMBL/GenBank/DDBJ databases">
        <title>Amycolatopsis taiwanensis NBRC 103393.</title>
        <authorList>
            <person name="Ichikawa N."/>
            <person name="Sato H."/>
            <person name="Tonouchi N."/>
        </authorList>
    </citation>
    <scope>NUCLEOTIDE SEQUENCE</scope>
    <source>
        <strain evidence="3">NBRC 103393</strain>
    </source>
</reference>
<keyword evidence="2" id="KW-0812">Transmembrane</keyword>
<dbReference type="RefSeq" id="WP_285487734.1">
    <property type="nucleotide sequence ID" value="NZ_BSTI01000008.1"/>
</dbReference>
<dbReference type="EMBL" id="BSTI01000008">
    <property type="protein sequence ID" value="GLY67288.1"/>
    <property type="molecule type" value="Genomic_DNA"/>
</dbReference>
<evidence type="ECO:0000256" key="2">
    <source>
        <dbReference type="SAM" id="Phobius"/>
    </source>
</evidence>
<dbReference type="AlphaFoldDB" id="A0A9W6R2I8"/>
<accession>A0A9W6R2I8</accession>
<keyword evidence="2" id="KW-1133">Transmembrane helix</keyword>
<feature type="region of interest" description="Disordered" evidence="1">
    <location>
        <begin position="195"/>
        <end position="218"/>
    </location>
</feature>
<feature type="transmembrane region" description="Helical" evidence="2">
    <location>
        <begin position="6"/>
        <end position="31"/>
    </location>
</feature>
<protein>
    <submittedName>
        <fullName evidence="3">Uncharacterized protein</fullName>
    </submittedName>
</protein>
<evidence type="ECO:0000313" key="3">
    <source>
        <dbReference type="EMBL" id="GLY67288.1"/>
    </source>
</evidence>
<comment type="caution">
    <text evidence="3">The sequence shown here is derived from an EMBL/GenBank/DDBJ whole genome shotgun (WGS) entry which is preliminary data.</text>
</comment>